<dbReference type="Gene3D" id="1.10.10.1590">
    <property type="entry name" value="NADH-quinone oxidoreductase subunit E"/>
    <property type="match status" value="1"/>
</dbReference>
<dbReference type="RefSeq" id="WP_248823375.1">
    <property type="nucleotide sequence ID" value="NZ_JALKFT010000002.1"/>
</dbReference>
<dbReference type="EC" id="1.6.5.11" evidence="7"/>
<evidence type="ECO:0000256" key="5">
    <source>
        <dbReference type="ARBA" id="ARBA00023014"/>
    </source>
</evidence>
<protein>
    <submittedName>
        <fullName evidence="7">NADH-quinone oxidoreductase subunit NuoE</fullName>
        <ecNumber evidence="7">1.6.5.11</ecNumber>
    </submittedName>
</protein>
<dbReference type="InterPro" id="IPR002023">
    <property type="entry name" value="NuoE-like"/>
</dbReference>
<organism evidence="7 8">
    <name type="scientific">Frankia umida</name>
    <dbReference type="NCBI Taxonomy" id="573489"/>
    <lineage>
        <taxon>Bacteria</taxon>
        <taxon>Bacillati</taxon>
        <taxon>Actinomycetota</taxon>
        <taxon>Actinomycetes</taxon>
        <taxon>Frankiales</taxon>
        <taxon>Frankiaceae</taxon>
        <taxon>Frankia</taxon>
    </lineage>
</organism>
<keyword evidence="3" id="KW-0479">Metal-binding</keyword>
<sequence>MTFSPETHTAAAEIIARYPAGRSRSALLPLLHLVQAEQNCVTTEGVAFCAEQLGLTAAEVGAVATFYTMYKRHPVGEYLVSVCTNLSCALLGGDEVYDRIREQLGIGHDETTPDGQITLEHAECLAACDYAPVLTVNYEFYDQVDADSAQAIVEGLRAGQRPAPTRGGPLCSFAEVSRQLAGFADPRPEGVAGPGVGQPSVAGLLLAEAAGWTAEQAPAGAEAKGS</sequence>
<reference evidence="7 8" key="1">
    <citation type="submission" date="2022-04" db="EMBL/GenBank/DDBJ databases">
        <title>Genome diversity in the genus Frankia.</title>
        <authorList>
            <person name="Carlos-Shanley C."/>
            <person name="Hahn D."/>
        </authorList>
    </citation>
    <scope>NUCLEOTIDE SEQUENCE [LARGE SCALE GENOMIC DNA]</scope>
    <source>
        <strain evidence="7 8">Ag45/Mut15</strain>
    </source>
</reference>
<dbReference type="Gene3D" id="3.40.30.10">
    <property type="entry name" value="Glutaredoxin"/>
    <property type="match status" value="1"/>
</dbReference>
<proteinExistence type="inferred from homology"/>
<evidence type="ECO:0000256" key="2">
    <source>
        <dbReference type="ARBA" id="ARBA00022714"/>
    </source>
</evidence>
<accession>A0ABT0JTE4</accession>
<keyword evidence="7" id="KW-0560">Oxidoreductase</keyword>
<name>A0ABT0JTE4_9ACTN</name>
<gene>
    <name evidence="7" type="primary">nuoE</name>
    <name evidence="7" type="ORF">MXD59_03210</name>
</gene>
<keyword evidence="4" id="KW-0408">Iron</keyword>
<dbReference type="EMBL" id="JALKFT010000002">
    <property type="protein sequence ID" value="MCK9874801.1"/>
    <property type="molecule type" value="Genomic_DNA"/>
</dbReference>
<comment type="cofactor">
    <cofactor evidence="6">
        <name>[2Fe-2S] cluster</name>
        <dbReference type="ChEBI" id="CHEBI:190135"/>
    </cofactor>
</comment>
<evidence type="ECO:0000256" key="1">
    <source>
        <dbReference type="ARBA" id="ARBA00010643"/>
    </source>
</evidence>
<evidence type="ECO:0000256" key="6">
    <source>
        <dbReference type="ARBA" id="ARBA00034078"/>
    </source>
</evidence>
<evidence type="ECO:0000313" key="8">
    <source>
        <dbReference type="Proteomes" id="UP001201873"/>
    </source>
</evidence>
<dbReference type="Pfam" id="PF01257">
    <property type="entry name" value="2Fe-2S_thioredx"/>
    <property type="match status" value="1"/>
</dbReference>
<dbReference type="PANTHER" id="PTHR10371">
    <property type="entry name" value="NADH DEHYDROGENASE UBIQUINONE FLAVOPROTEIN 2, MITOCHONDRIAL"/>
    <property type="match status" value="1"/>
</dbReference>
<evidence type="ECO:0000256" key="3">
    <source>
        <dbReference type="ARBA" id="ARBA00022723"/>
    </source>
</evidence>
<keyword evidence="2" id="KW-0001">2Fe-2S</keyword>
<dbReference type="PANTHER" id="PTHR10371:SF3">
    <property type="entry name" value="NADH DEHYDROGENASE [UBIQUINONE] FLAVOPROTEIN 2, MITOCHONDRIAL"/>
    <property type="match status" value="1"/>
</dbReference>
<dbReference type="InterPro" id="IPR036249">
    <property type="entry name" value="Thioredoxin-like_sf"/>
</dbReference>
<comment type="similarity">
    <text evidence="1">Belongs to the complex I 24 kDa subunit family.</text>
</comment>
<dbReference type="InterPro" id="IPR041921">
    <property type="entry name" value="NuoE_N"/>
</dbReference>
<keyword evidence="5" id="KW-0411">Iron-sulfur</keyword>
<evidence type="ECO:0000313" key="7">
    <source>
        <dbReference type="EMBL" id="MCK9874801.1"/>
    </source>
</evidence>
<dbReference type="NCBIfam" id="TIGR01958">
    <property type="entry name" value="nuoE_fam"/>
    <property type="match status" value="1"/>
</dbReference>
<dbReference type="CDD" id="cd03064">
    <property type="entry name" value="TRX_Fd_NuoE"/>
    <property type="match status" value="1"/>
</dbReference>
<dbReference type="Proteomes" id="UP001201873">
    <property type="component" value="Unassembled WGS sequence"/>
</dbReference>
<dbReference type="NCBIfam" id="NF005721">
    <property type="entry name" value="PRK07539.1-1"/>
    <property type="match status" value="1"/>
</dbReference>
<dbReference type="InterPro" id="IPR042128">
    <property type="entry name" value="NuoE_dom"/>
</dbReference>
<evidence type="ECO:0000256" key="4">
    <source>
        <dbReference type="ARBA" id="ARBA00023004"/>
    </source>
</evidence>
<comment type="caution">
    <text evidence="7">The sequence shown here is derived from an EMBL/GenBank/DDBJ whole genome shotgun (WGS) entry which is preliminary data.</text>
</comment>
<keyword evidence="8" id="KW-1185">Reference proteome</keyword>
<dbReference type="SUPFAM" id="SSF52833">
    <property type="entry name" value="Thioredoxin-like"/>
    <property type="match status" value="1"/>
</dbReference>
<dbReference type="GO" id="GO:0016491">
    <property type="term" value="F:oxidoreductase activity"/>
    <property type="evidence" value="ECO:0007669"/>
    <property type="project" value="UniProtKB-KW"/>
</dbReference>
<dbReference type="PIRSF" id="PIRSF000216">
    <property type="entry name" value="NADH_DH_24kDa"/>
    <property type="match status" value="1"/>
</dbReference>